<keyword evidence="6 8" id="KW-0139">CF(1)</keyword>
<dbReference type="Proteomes" id="UP000198729">
    <property type="component" value="Unassembled WGS sequence"/>
</dbReference>
<sequence length="178" mass="19698">MAEAITIARPYAEAIFKLAKEGKKLSAWSEILGVISEILSDKQINALLNNPRVPADKLCEIIVESYSAKLSKEAENLIDVMVDNKRLQIFPQLKALYEHLRTQYENVLEARIISAFPLKSDQQEKLVSILRTKFQREVNVTSVVDADLIGGVKIEIGDQVIDSSVSGKLAAMTAALKS</sequence>
<evidence type="ECO:0000256" key="7">
    <source>
        <dbReference type="ARBA" id="ARBA00023310"/>
    </source>
</evidence>
<evidence type="ECO:0000256" key="3">
    <source>
        <dbReference type="ARBA" id="ARBA00022781"/>
    </source>
</evidence>
<keyword evidence="7 8" id="KW-0066">ATP synthesis</keyword>
<dbReference type="GO" id="GO:0046933">
    <property type="term" value="F:proton-transporting ATP synthase activity, rotational mechanism"/>
    <property type="evidence" value="ECO:0007669"/>
    <property type="project" value="UniProtKB-UniRule"/>
</dbReference>
<dbReference type="InterPro" id="IPR020781">
    <property type="entry name" value="ATPase_OSCP/d_CS"/>
</dbReference>
<accession>A0A1G5SB75</accession>
<keyword evidence="10" id="KW-1185">Reference proteome</keyword>
<dbReference type="NCBIfam" id="TIGR01145">
    <property type="entry name" value="ATP_synt_delta"/>
    <property type="match status" value="1"/>
</dbReference>
<comment type="function">
    <text evidence="8">This protein is part of the stalk that links CF(0) to CF(1). It either transmits conformational changes from CF(0) to CF(1) or is implicated in proton conduction.</text>
</comment>
<dbReference type="GO" id="GO:0045259">
    <property type="term" value="C:proton-transporting ATP synthase complex"/>
    <property type="evidence" value="ECO:0007669"/>
    <property type="project" value="UniProtKB-KW"/>
</dbReference>
<dbReference type="SUPFAM" id="SSF47928">
    <property type="entry name" value="N-terminal domain of the delta subunit of the F1F0-ATP synthase"/>
    <property type="match status" value="1"/>
</dbReference>
<dbReference type="InterPro" id="IPR026015">
    <property type="entry name" value="ATP_synth_OSCP/delta_N_sf"/>
</dbReference>
<keyword evidence="8" id="KW-1003">Cell membrane</keyword>
<evidence type="ECO:0000256" key="5">
    <source>
        <dbReference type="ARBA" id="ARBA00023136"/>
    </source>
</evidence>
<keyword evidence="2 8" id="KW-0813">Transport</keyword>
<proteinExistence type="inferred from homology"/>
<evidence type="ECO:0000313" key="10">
    <source>
        <dbReference type="Proteomes" id="UP000198729"/>
    </source>
</evidence>
<dbReference type="STRING" id="51642.NSMM_140010"/>
<dbReference type="PROSITE" id="PS00389">
    <property type="entry name" value="ATPASE_DELTA"/>
    <property type="match status" value="1"/>
</dbReference>
<dbReference type="NCBIfam" id="NF004402">
    <property type="entry name" value="PRK05758.2-2"/>
    <property type="match status" value="1"/>
</dbReference>
<gene>
    <name evidence="8 9" type="primary">atpH</name>
    <name evidence="9" type="ORF">NSMM_140010</name>
</gene>
<dbReference type="RefSeq" id="WP_090283577.1">
    <property type="nucleotide sequence ID" value="NZ_FMWO01000019.1"/>
</dbReference>
<evidence type="ECO:0000256" key="2">
    <source>
        <dbReference type="ARBA" id="ARBA00022448"/>
    </source>
</evidence>
<reference evidence="9 10" key="1">
    <citation type="submission" date="2016-10" db="EMBL/GenBank/DDBJ databases">
        <authorList>
            <person name="de Groot N.N."/>
        </authorList>
    </citation>
    <scope>NUCLEOTIDE SEQUENCE [LARGE SCALE GENOMIC DNA]</scope>
    <source>
        <strain evidence="9">1</strain>
    </source>
</reference>
<comment type="subcellular location">
    <subcellularLocation>
        <location evidence="8">Cell membrane</location>
        <topology evidence="8">Peripheral membrane protein</topology>
    </subcellularLocation>
    <subcellularLocation>
        <location evidence="1">Membrane</location>
    </subcellularLocation>
</comment>
<dbReference type="PRINTS" id="PR00125">
    <property type="entry name" value="ATPASEDELTA"/>
</dbReference>
<dbReference type="AlphaFoldDB" id="A0A1G5SB75"/>
<dbReference type="GO" id="GO:0005886">
    <property type="term" value="C:plasma membrane"/>
    <property type="evidence" value="ECO:0007669"/>
    <property type="project" value="UniProtKB-SubCell"/>
</dbReference>
<dbReference type="Gene3D" id="1.10.520.20">
    <property type="entry name" value="N-terminal domain of the delta subunit of the F1F0-ATP synthase"/>
    <property type="match status" value="1"/>
</dbReference>
<evidence type="ECO:0000256" key="8">
    <source>
        <dbReference type="HAMAP-Rule" id="MF_01416"/>
    </source>
</evidence>
<evidence type="ECO:0000256" key="1">
    <source>
        <dbReference type="ARBA" id="ARBA00004370"/>
    </source>
</evidence>
<organism evidence="9 10">
    <name type="scientific">Nitrosomonas mobilis</name>
    <dbReference type="NCBI Taxonomy" id="51642"/>
    <lineage>
        <taxon>Bacteria</taxon>
        <taxon>Pseudomonadati</taxon>
        <taxon>Pseudomonadota</taxon>
        <taxon>Betaproteobacteria</taxon>
        <taxon>Nitrosomonadales</taxon>
        <taxon>Nitrosomonadaceae</taxon>
        <taxon>Nitrosomonas</taxon>
    </lineage>
</organism>
<dbReference type="HAMAP" id="MF_01416">
    <property type="entry name" value="ATP_synth_delta_bact"/>
    <property type="match status" value="1"/>
</dbReference>
<dbReference type="Pfam" id="PF00213">
    <property type="entry name" value="OSCP"/>
    <property type="match status" value="1"/>
</dbReference>
<evidence type="ECO:0000256" key="4">
    <source>
        <dbReference type="ARBA" id="ARBA00023065"/>
    </source>
</evidence>
<keyword evidence="4 8" id="KW-0406">Ion transport</keyword>
<comment type="function">
    <text evidence="8">F(1)F(0) ATP synthase produces ATP from ADP in the presence of a proton or sodium gradient. F-type ATPases consist of two structural domains, F(1) containing the extramembraneous catalytic core and F(0) containing the membrane proton channel, linked together by a central stalk and a peripheral stalk. During catalysis, ATP synthesis in the catalytic domain of F(1) is coupled via a rotary mechanism of the central stalk subunits to proton translocation.</text>
</comment>
<comment type="similarity">
    <text evidence="8">Belongs to the ATPase delta chain family.</text>
</comment>
<evidence type="ECO:0000313" key="9">
    <source>
        <dbReference type="EMBL" id="SCZ84247.1"/>
    </source>
</evidence>
<keyword evidence="5 8" id="KW-0472">Membrane</keyword>
<dbReference type="EMBL" id="FMWO01000019">
    <property type="protein sequence ID" value="SCZ84247.1"/>
    <property type="molecule type" value="Genomic_DNA"/>
</dbReference>
<keyword evidence="3 8" id="KW-0375">Hydrogen ion transport</keyword>
<dbReference type="OrthoDB" id="9816221at2"/>
<dbReference type="PANTHER" id="PTHR11910">
    <property type="entry name" value="ATP SYNTHASE DELTA CHAIN"/>
    <property type="match status" value="1"/>
</dbReference>
<protein>
    <recommendedName>
        <fullName evidence="8">ATP synthase subunit delta</fullName>
    </recommendedName>
    <alternativeName>
        <fullName evidence="8">ATP synthase F(1) sector subunit delta</fullName>
    </alternativeName>
    <alternativeName>
        <fullName evidence="8">F-type ATPase subunit delta</fullName>
        <shortName evidence="8">F-ATPase subunit delta</shortName>
    </alternativeName>
</protein>
<name>A0A1G5SB75_9PROT</name>
<dbReference type="InterPro" id="IPR000711">
    <property type="entry name" value="ATPase_OSCP/dsu"/>
</dbReference>
<evidence type="ECO:0000256" key="6">
    <source>
        <dbReference type="ARBA" id="ARBA00023196"/>
    </source>
</evidence>